<name>X1KDT5_9ZZZZ</name>
<reference evidence="1" key="1">
    <citation type="journal article" date="2014" name="Front. Microbiol.">
        <title>High frequency of phylogenetically diverse reductive dehalogenase-homologous genes in deep subseafloor sedimentary metagenomes.</title>
        <authorList>
            <person name="Kawai M."/>
            <person name="Futagami T."/>
            <person name="Toyoda A."/>
            <person name="Takaki Y."/>
            <person name="Nishi S."/>
            <person name="Hori S."/>
            <person name="Arai W."/>
            <person name="Tsubouchi T."/>
            <person name="Morono Y."/>
            <person name="Uchiyama I."/>
            <person name="Ito T."/>
            <person name="Fujiyama A."/>
            <person name="Inagaki F."/>
            <person name="Takami H."/>
        </authorList>
    </citation>
    <scope>NUCLEOTIDE SEQUENCE</scope>
    <source>
        <strain evidence="1">Expedition CK06-06</strain>
    </source>
</reference>
<feature type="non-terminal residue" evidence="1">
    <location>
        <position position="1"/>
    </location>
</feature>
<evidence type="ECO:0008006" key="2">
    <source>
        <dbReference type="Google" id="ProtNLM"/>
    </source>
</evidence>
<accession>X1KDT5</accession>
<dbReference type="SUPFAM" id="SSF63825">
    <property type="entry name" value="YWTD domain"/>
    <property type="match status" value="1"/>
</dbReference>
<dbReference type="AlphaFoldDB" id="X1KDT5"/>
<dbReference type="InterPro" id="IPR011042">
    <property type="entry name" value="6-blade_b-propeller_TolB-like"/>
</dbReference>
<proteinExistence type="predicted"/>
<sequence>YKFNVSDDAGPINMIFKYDDSGDFIDSFDLSEDSKSPVGVATVGGYIYVLDHPDHRVYKYDCCGAYLERSRILNYDGSSIANPKGLAIDIAANEMWVVSDTDKNIYQYSLSAAFADTGTPLPASPDAIPLDTNQQKVRGLAIDSSHLYVLDYSTSTPKETRFYQYRRSDGVLTAVSKVLLEKTPSNNKLQSPAGAMFDGVGGTWLWVVDSGTNKVYEYDITSLFDGVGSESPATNEFPLHGDNTDASGV</sequence>
<comment type="caution">
    <text evidence="1">The sequence shown here is derived from an EMBL/GenBank/DDBJ whole genome shotgun (WGS) entry which is preliminary data.</text>
</comment>
<dbReference type="EMBL" id="BARV01007241">
    <property type="protein sequence ID" value="GAI05202.1"/>
    <property type="molecule type" value="Genomic_DNA"/>
</dbReference>
<dbReference type="Gene3D" id="2.120.10.30">
    <property type="entry name" value="TolB, C-terminal domain"/>
    <property type="match status" value="1"/>
</dbReference>
<gene>
    <name evidence="1" type="ORF">S06H3_14775</name>
</gene>
<organism evidence="1">
    <name type="scientific">marine sediment metagenome</name>
    <dbReference type="NCBI Taxonomy" id="412755"/>
    <lineage>
        <taxon>unclassified sequences</taxon>
        <taxon>metagenomes</taxon>
        <taxon>ecological metagenomes</taxon>
    </lineage>
</organism>
<protein>
    <recommendedName>
        <fullName evidence="2">BPP domain-containing protein</fullName>
    </recommendedName>
</protein>
<evidence type="ECO:0000313" key="1">
    <source>
        <dbReference type="EMBL" id="GAI05202.1"/>
    </source>
</evidence>